<keyword evidence="1" id="KW-0812">Transmembrane</keyword>
<evidence type="ECO:0000313" key="2">
    <source>
        <dbReference type="EMBL" id="CDR44027.1"/>
    </source>
</evidence>
<dbReference type="PANTHER" id="PTHR40018:SF1">
    <property type="entry name" value="[PSI+] INDUCTION PROTEIN 2"/>
    <property type="match status" value="1"/>
</dbReference>
<keyword evidence="1" id="KW-0472">Membrane</keyword>
<accession>A0A061B2A8</accession>
<feature type="transmembrane region" description="Helical" evidence="1">
    <location>
        <begin position="45"/>
        <end position="66"/>
    </location>
</feature>
<dbReference type="PANTHER" id="PTHR40018">
    <property type="entry name" value="[PSI+] INDUCTION PROTEIN 2"/>
    <property type="match status" value="1"/>
</dbReference>
<protein>
    <submittedName>
        <fullName evidence="2">CYFA0S13e01882g1_1</fullName>
    </submittedName>
</protein>
<gene>
    <name evidence="2" type="ORF">CYFA0S_13e01882g</name>
</gene>
<organism evidence="2">
    <name type="scientific">Cyberlindnera fabianii</name>
    <name type="common">Yeast</name>
    <name type="synonym">Hansenula fabianii</name>
    <dbReference type="NCBI Taxonomy" id="36022"/>
    <lineage>
        <taxon>Eukaryota</taxon>
        <taxon>Fungi</taxon>
        <taxon>Dikarya</taxon>
        <taxon>Ascomycota</taxon>
        <taxon>Saccharomycotina</taxon>
        <taxon>Saccharomycetes</taxon>
        <taxon>Phaffomycetales</taxon>
        <taxon>Phaffomycetaceae</taxon>
        <taxon>Cyberlindnera</taxon>
    </lineage>
</organism>
<dbReference type="EMBL" id="LK052898">
    <property type="protein sequence ID" value="CDR44027.1"/>
    <property type="molecule type" value="Genomic_DNA"/>
</dbReference>
<dbReference type="GO" id="GO:0005886">
    <property type="term" value="C:plasma membrane"/>
    <property type="evidence" value="ECO:0007669"/>
    <property type="project" value="TreeGrafter"/>
</dbReference>
<dbReference type="PhylomeDB" id="A0A061B2A8"/>
<name>A0A061B2A8_CYBFA</name>
<dbReference type="GO" id="GO:0005935">
    <property type="term" value="C:cellular bud neck"/>
    <property type="evidence" value="ECO:0007669"/>
    <property type="project" value="TreeGrafter"/>
</dbReference>
<reference evidence="2" key="1">
    <citation type="journal article" date="2014" name="Genome Announc.">
        <title>Genome sequence of the yeast Cyberlindnera fabianii (Hansenula fabianii).</title>
        <authorList>
            <person name="Freel K.C."/>
            <person name="Sarilar V."/>
            <person name="Neuveglise C."/>
            <person name="Devillers H."/>
            <person name="Friedrich A."/>
            <person name="Schacherer J."/>
        </authorList>
    </citation>
    <scope>NUCLEOTIDE SEQUENCE</scope>
    <source>
        <strain evidence="2">YJS4271</strain>
    </source>
</reference>
<dbReference type="InterPro" id="IPR037504">
    <property type="entry name" value="PSI_induc_2"/>
</dbReference>
<proteinExistence type="predicted"/>
<evidence type="ECO:0000256" key="1">
    <source>
        <dbReference type="SAM" id="Phobius"/>
    </source>
</evidence>
<dbReference type="AlphaFoldDB" id="A0A061B2A8"/>
<sequence>MLIPTKSSNLDLCPSKLLMPRAFTSDVVSTAKSFKSWDTCMDNTACKIIAIVGIVLAAIVIIWILGGILRCLCWGVSGICQALCCCCLCCRGDDNRRREFNDAPSGNNPFDNPNMYPQRQQGMQQVYYPPTSQPHYGHGYVSDEVRGEKIPDPYRAARREAGNY</sequence>
<dbReference type="OrthoDB" id="3980401at2759"/>
<keyword evidence="1" id="KW-1133">Transmembrane helix</keyword>